<evidence type="ECO:0000313" key="7">
    <source>
        <dbReference type="Proteomes" id="UP000014680"/>
    </source>
</evidence>
<dbReference type="RefSeq" id="XP_004259689.1">
    <property type="nucleotide sequence ID" value="XM_004259641.1"/>
</dbReference>
<feature type="region of interest" description="Disordered" evidence="4">
    <location>
        <begin position="21"/>
        <end position="67"/>
    </location>
</feature>
<feature type="compositionally biased region" description="Basic and acidic residues" evidence="4">
    <location>
        <begin position="45"/>
        <end position="58"/>
    </location>
</feature>
<organism evidence="6 7">
    <name type="scientific">Entamoeba invadens IP1</name>
    <dbReference type="NCBI Taxonomy" id="370355"/>
    <lineage>
        <taxon>Eukaryota</taxon>
        <taxon>Amoebozoa</taxon>
        <taxon>Evosea</taxon>
        <taxon>Archamoebae</taxon>
        <taxon>Mastigamoebida</taxon>
        <taxon>Entamoebidae</taxon>
        <taxon>Entamoeba</taxon>
    </lineage>
</organism>
<dbReference type="Gene3D" id="2.130.10.10">
    <property type="entry name" value="YVTN repeat-like/Quinoprotein amine dehydrogenase"/>
    <property type="match status" value="1"/>
</dbReference>
<dbReference type="OMA" id="PHEEGCL"/>
<dbReference type="SMART" id="SM00320">
    <property type="entry name" value="WD40"/>
    <property type="match status" value="5"/>
</dbReference>
<evidence type="ECO:0000259" key="5">
    <source>
        <dbReference type="Pfam" id="PF12265"/>
    </source>
</evidence>
<keyword evidence="7" id="KW-1185">Reference proteome</keyword>
<reference evidence="6 7" key="1">
    <citation type="submission" date="2012-10" db="EMBL/GenBank/DDBJ databases">
        <authorList>
            <person name="Zafar N."/>
            <person name="Inman J."/>
            <person name="Hall N."/>
            <person name="Lorenzi H."/>
            <person name="Caler E."/>
        </authorList>
    </citation>
    <scope>NUCLEOTIDE SEQUENCE [LARGE SCALE GENOMIC DNA]</scope>
    <source>
        <strain evidence="6 7">IP1</strain>
    </source>
</reference>
<keyword evidence="1" id="KW-0853">WD repeat</keyword>
<evidence type="ECO:0000256" key="3">
    <source>
        <dbReference type="ARBA" id="ARBA00022853"/>
    </source>
</evidence>
<dbReference type="PANTHER" id="PTHR22850">
    <property type="entry name" value="WD40 REPEAT FAMILY"/>
    <property type="match status" value="1"/>
</dbReference>
<evidence type="ECO:0000313" key="6">
    <source>
        <dbReference type="EMBL" id="ELP92918.1"/>
    </source>
</evidence>
<dbReference type="GeneID" id="14891898"/>
<dbReference type="GO" id="GO:0016740">
    <property type="term" value="F:transferase activity"/>
    <property type="evidence" value="ECO:0007669"/>
    <property type="project" value="UniProtKB-KW"/>
</dbReference>
<protein>
    <submittedName>
        <fullName evidence="6">Histone acetyltransferase type B subunit, putative</fullName>
    </submittedName>
</protein>
<keyword evidence="2" id="KW-0677">Repeat</keyword>
<dbReference type="OrthoDB" id="427795at2759"/>
<keyword evidence="6" id="KW-0808">Transferase</keyword>
<feature type="domain" description="Histone-binding protein RBBP4-like N-terminal" evidence="5">
    <location>
        <begin position="83"/>
        <end position="139"/>
    </location>
</feature>
<gene>
    <name evidence="6" type="ORF">EIN_312900</name>
</gene>
<evidence type="ECO:0000256" key="4">
    <source>
        <dbReference type="SAM" id="MobiDB-lite"/>
    </source>
</evidence>
<dbReference type="GO" id="GO:0006325">
    <property type="term" value="P:chromatin organization"/>
    <property type="evidence" value="ECO:0007669"/>
    <property type="project" value="UniProtKB-KW"/>
</dbReference>
<dbReference type="SUPFAM" id="SSF50978">
    <property type="entry name" value="WD40 repeat-like"/>
    <property type="match status" value="1"/>
</dbReference>
<sequence>MSEKKEKKRLQPLLVSTNETTPVVGVTVETESSKKMDESLSLQPEKVEKEEKIEKEDKEDNEMDEESITHPSMEIEDLKTAREYETWKANTIYLYSFLTTYETPFPAATTFDWGTVVSNTSDVTKQSFIYGTNEVDDTAYIGKCVLSIPTGEVKPTSFKDGNVGEFDCDVRYDDSGLFMHKGDVRRLRAMPQNRDVVVTSSSENQSFIYNTADSLCEGVERKHGGGFGLSWSIVSPGTFCVCENGNVYVYTINNENEEIAMLNVHNSINDVCFKADADIILSVGEDSRAVLTDIRTKTTVSVFSETHSGDANACCFDQGNSYIFITGGGEDGFVRFWDTRKPNFELCHLFGAEKGINCCQLSTINLGYVCSASKDNRVRIYDMSRVGEDQTSNDADDGGSEFLFQHNGHFNEVYDALWNPNIPFVIGSAGEGREIQFWRPMKQLMKEDRTILKPAFLH</sequence>
<dbReference type="AlphaFoldDB" id="A0A0A1UGQ1"/>
<feature type="compositionally biased region" description="Low complexity" evidence="4">
    <location>
        <begin position="21"/>
        <end position="30"/>
    </location>
</feature>
<dbReference type="InterPro" id="IPR015943">
    <property type="entry name" value="WD40/YVTN_repeat-like_dom_sf"/>
</dbReference>
<accession>A0A0A1UGQ1</accession>
<keyword evidence="3" id="KW-0156">Chromatin regulator</keyword>
<dbReference type="InterPro" id="IPR022052">
    <property type="entry name" value="Histone-bd_RBBP4-like_N"/>
</dbReference>
<dbReference type="InterPro" id="IPR001680">
    <property type="entry name" value="WD40_rpt"/>
</dbReference>
<dbReference type="Proteomes" id="UP000014680">
    <property type="component" value="Unassembled WGS sequence"/>
</dbReference>
<dbReference type="InterPro" id="IPR036322">
    <property type="entry name" value="WD40_repeat_dom_sf"/>
</dbReference>
<dbReference type="KEGG" id="eiv:EIN_312900"/>
<proteinExistence type="predicted"/>
<evidence type="ECO:0000256" key="1">
    <source>
        <dbReference type="ARBA" id="ARBA00022574"/>
    </source>
</evidence>
<dbReference type="VEuPathDB" id="AmoebaDB:EIN_312900"/>
<dbReference type="EMBL" id="KB206312">
    <property type="protein sequence ID" value="ELP92918.1"/>
    <property type="molecule type" value="Genomic_DNA"/>
</dbReference>
<dbReference type="InterPro" id="IPR050459">
    <property type="entry name" value="WD_repeat_RBAP46/RBAP48/MSI1"/>
</dbReference>
<evidence type="ECO:0000256" key="2">
    <source>
        <dbReference type="ARBA" id="ARBA00022737"/>
    </source>
</evidence>
<name>A0A0A1UGQ1_ENTIV</name>
<dbReference type="Pfam" id="PF00400">
    <property type="entry name" value="WD40"/>
    <property type="match status" value="2"/>
</dbReference>
<dbReference type="Pfam" id="PF12265">
    <property type="entry name" value="CAF1C_H4-bd"/>
    <property type="match status" value="1"/>
</dbReference>